<evidence type="ECO:0000313" key="3">
    <source>
        <dbReference type="WBParaSite" id="PgR053_g030_t02"/>
    </source>
</evidence>
<name>A0A915BQS6_PARUN</name>
<keyword evidence="1" id="KW-0732">Signal</keyword>
<feature type="chain" id="PRO_5036919793" evidence="1">
    <location>
        <begin position="21"/>
        <end position="171"/>
    </location>
</feature>
<proteinExistence type="predicted"/>
<dbReference type="AlphaFoldDB" id="A0A915BQS6"/>
<accession>A0A915BQS6</accession>
<dbReference type="WBParaSite" id="PgR053_g030_t02">
    <property type="protein sequence ID" value="PgR053_g030_t02"/>
    <property type="gene ID" value="PgR053_g030"/>
</dbReference>
<keyword evidence="2" id="KW-1185">Reference proteome</keyword>
<evidence type="ECO:0000256" key="1">
    <source>
        <dbReference type="SAM" id="SignalP"/>
    </source>
</evidence>
<dbReference type="Proteomes" id="UP000887569">
    <property type="component" value="Unplaced"/>
</dbReference>
<reference evidence="3" key="1">
    <citation type="submission" date="2022-11" db="UniProtKB">
        <authorList>
            <consortium name="WormBaseParasite"/>
        </authorList>
    </citation>
    <scope>IDENTIFICATION</scope>
</reference>
<protein>
    <submittedName>
        <fullName evidence="3">Uncharacterized protein</fullName>
    </submittedName>
</protein>
<organism evidence="2 3">
    <name type="scientific">Parascaris univalens</name>
    <name type="common">Nematode worm</name>
    <dbReference type="NCBI Taxonomy" id="6257"/>
    <lineage>
        <taxon>Eukaryota</taxon>
        <taxon>Metazoa</taxon>
        <taxon>Ecdysozoa</taxon>
        <taxon>Nematoda</taxon>
        <taxon>Chromadorea</taxon>
        <taxon>Rhabditida</taxon>
        <taxon>Spirurina</taxon>
        <taxon>Ascaridomorpha</taxon>
        <taxon>Ascaridoidea</taxon>
        <taxon>Ascarididae</taxon>
        <taxon>Parascaris</taxon>
    </lineage>
</organism>
<sequence length="171" mass="20196">MRIPILKLLYFAVLPNCVRSSNGAEFSGCEREILLDAFTDDELLELEKTLTIRNANQPINKIWESPSVIESLCYVLKEQANISCKDNVLQTFRRSRSEANNVWVYRDSHEDLLHITDCSSDLHRCMNYVRTGFIDDFLVKFHTFEIIIADNYSLLINRIFWRQHRIHFPKR</sequence>
<evidence type="ECO:0000313" key="2">
    <source>
        <dbReference type="Proteomes" id="UP000887569"/>
    </source>
</evidence>
<feature type="signal peptide" evidence="1">
    <location>
        <begin position="1"/>
        <end position="20"/>
    </location>
</feature>